<dbReference type="AlphaFoldDB" id="A0A934KHF1"/>
<dbReference type="InterPro" id="IPR011251">
    <property type="entry name" value="Luciferase-like_dom"/>
</dbReference>
<proteinExistence type="predicted"/>
<dbReference type="RefSeq" id="WP_338177548.1">
    <property type="nucleotide sequence ID" value="NZ_JAEKNQ010000022.1"/>
</dbReference>
<dbReference type="InterPro" id="IPR050172">
    <property type="entry name" value="SsuD_RutA_monooxygenase"/>
</dbReference>
<evidence type="ECO:0000256" key="3">
    <source>
        <dbReference type="ARBA" id="ARBA00023002"/>
    </source>
</evidence>
<keyword evidence="1" id="KW-0285">Flavoprotein</keyword>
<dbReference type="Gene3D" id="3.20.20.30">
    <property type="entry name" value="Luciferase-like domain"/>
    <property type="match status" value="1"/>
</dbReference>
<dbReference type="EMBL" id="JAEKNQ010000022">
    <property type="protein sequence ID" value="MBJ7602723.1"/>
    <property type="molecule type" value="Genomic_DNA"/>
</dbReference>
<dbReference type="Pfam" id="PF00296">
    <property type="entry name" value="Bac_luciferase"/>
    <property type="match status" value="1"/>
</dbReference>
<dbReference type="GO" id="GO:0008726">
    <property type="term" value="F:alkanesulfonate monooxygenase activity"/>
    <property type="evidence" value="ECO:0007669"/>
    <property type="project" value="TreeGrafter"/>
</dbReference>
<dbReference type="PANTHER" id="PTHR42847:SF4">
    <property type="entry name" value="ALKANESULFONATE MONOOXYGENASE-RELATED"/>
    <property type="match status" value="1"/>
</dbReference>
<sequence>MELGVFLPISGRAASAEVLTEAARQAERLGFEAVWSADRVVTPARIDTAYPYSENQQFIVPPDLPFLDSLTCLAFLAGRTERVRLGISVLVLPYRQPLHWARVAVSLDRLSHGRFILGVGVGWMEEEFAALGAPFKARGAVSDEQLEIVARLWSEQRISFQGSHHSFDTVAFAPKPQRGHLATWVGGEARAARRRAGRYGDAWFPYYVDITAAELWARFEEARTFAAQAGRDPGRLKLCVCRPIELTKEPEPQNPRRLRGTPEQLAEALLVYRERGVHHLALQFMVGRWPERMEQIERFGSEVIPALR</sequence>
<evidence type="ECO:0000313" key="6">
    <source>
        <dbReference type="EMBL" id="MBJ7602723.1"/>
    </source>
</evidence>
<evidence type="ECO:0000256" key="2">
    <source>
        <dbReference type="ARBA" id="ARBA00022643"/>
    </source>
</evidence>
<name>A0A934KHF1_9BACT</name>
<accession>A0A934KHF1</accession>
<feature type="domain" description="Luciferase-like" evidence="5">
    <location>
        <begin position="1"/>
        <end position="244"/>
    </location>
</feature>
<evidence type="ECO:0000256" key="1">
    <source>
        <dbReference type="ARBA" id="ARBA00022630"/>
    </source>
</evidence>
<dbReference type="SUPFAM" id="SSF51679">
    <property type="entry name" value="Bacterial luciferase-like"/>
    <property type="match status" value="1"/>
</dbReference>
<dbReference type="InterPro" id="IPR019921">
    <property type="entry name" value="Lucif-like_OxRdtase_Rv2161c"/>
</dbReference>
<keyword evidence="3 6" id="KW-0560">Oxidoreductase</keyword>
<dbReference type="GO" id="GO:0046306">
    <property type="term" value="P:alkanesulfonate catabolic process"/>
    <property type="evidence" value="ECO:0007669"/>
    <property type="project" value="TreeGrafter"/>
</dbReference>
<dbReference type="EC" id="1.-.-.-" evidence="6"/>
<dbReference type="PANTHER" id="PTHR42847">
    <property type="entry name" value="ALKANESULFONATE MONOOXYGENASE"/>
    <property type="match status" value="1"/>
</dbReference>
<protein>
    <submittedName>
        <fullName evidence="6">TIGR03619 family F420-dependent LLM class oxidoreductase</fullName>
        <ecNumber evidence="6">1.-.-.-</ecNumber>
    </submittedName>
</protein>
<gene>
    <name evidence="6" type="ORF">JF888_05950</name>
</gene>
<reference evidence="6 7" key="1">
    <citation type="submission" date="2020-10" db="EMBL/GenBank/DDBJ databases">
        <title>Ca. Dormibacterota MAGs.</title>
        <authorList>
            <person name="Montgomery K."/>
        </authorList>
    </citation>
    <scope>NUCLEOTIDE SEQUENCE [LARGE SCALE GENOMIC DNA]</scope>
    <source>
        <strain evidence="6">SC8811_S16_3</strain>
    </source>
</reference>
<keyword evidence="2" id="KW-0288">FMN</keyword>
<dbReference type="Proteomes" id="UP000620075">
    <property type="component" value="Unassembled WGS sequence"/>
</dbReference>
<evidence type="ECO:0000313" key="7">
    <source>
        <dbReference type="Proteomes" id="UP000620075"/>
    </source>
</evidence>
<dbReference type="NCBIfam" id="TIGR03619">
    <property type="entry name" value="F420_Rv2161c"/>
    <property type="match status" value="1"/>
</dbReference>
<organism evidence="6 7">
    <name type="scientific">Candidatus Dormiibacter inghamiae</name>
    <dbReference type="NCBI Taxonomy" id="3127013"/>
    <lineage>
        <taxon>Bacteria</taxon>
        <taxon>Bacillati</taxon>
        <taxon>Candidatus Dormiibacterota</taxon>
        <taxon>Candidatus Dormibacteria</taxon>
        <taxon>Candidatus Dormibacterales</taxon>
        <taxon>Candidatus Dormibacteraceae</taxon>
        <taxon>Candidatus Dormiibacter</taxon>
    </lineage>
</organism>
<evidence type="ECO:0000256" key="4">
    <source>
        <dbReference type="ARBA" id="ARBA00023033"/>
    </source>
</evidence>
<keyword evidence="4" id="KW-0503">Monooxygenase</keyword>
<evidence type="ECO:0000259" key="5">
    <source>
        <dbReference type="Pfam" id="PF00296"/>
    </source>
</evidence>
<dbReference type="InterPro" id="IPR036661">
    <property type="entry name" value="Luciferase-like_sf"/>
</dbReference>
<comment type="caution">
    <text evidence="6">The sequence shown here is derived from an EMBL/GenBank/DDBJ whole genome shotgun (WGS) entry which is preliminary data.</text>
</comment>